<dbReference type="InterPro" id="IPR012784">
    <property type="entry name" value="DksA_RNA_pol-bd"/>
</dbReference>
<feature type="zinc finger region" description="dksA C4-type" evidence="6">
    <location>
        <begin position="100"/>
        <end position="124"/>
    </location>
</feature>
<evidence type="ECO:0000256" key="5">
    <source>
        <dbReference type="HAMAP-Rule" id="MF_00926"/>
    </source>
</evidence>
<comment type="subunit">
    <text evidence="5">Interacts directly with the RNA polymerase.</text>
</comment>
<dbReference type="Pfam" id="PF21157">
    <property type="entry name" value="DksA_N"/>
    <property type="match status" value="1"/>
</dbReference>
<evidence type="ECO:0000256" key="6">
    <source>
        <dbReference type="PROSITE-ProRule" id="PRU00510"/>
    </source>
</evidence>
<sequence>MSVTLPPDYRPSEDEDFMNDFQREYFRIKLLKWRSELIREAEETLEHLQDGGMQESDLADRASAEMDRALELRTRDRARKLISKIDAALQRVEEGSYGYCEETQEPISLRRLEARPIATLSLEAQERHERRERTHRME</sequence>
<keyword evidence="4 5" id="KW-0862">Zinc</keyword>
<dbReference type="Gene3D" id="1.20.120.910">
    <property type="entry name" value="DksA, coiled-coil domain"/>
    <property type="match status" value="1"/>
</dbReference>
<evidence type="ECO:0000256" key="3">
    <source>
        <dbReference type="ARBA" id="ARBA00022771"/>
    </source>
</evidence>
<dbReference type="SUPFAM" id="SSF57716">
    <property type="entry name" value="Glucocorticoid receptor-like (DNA-binding domain)"/>
    <property type="match status" value="1"/>
</dbReference>
<keyword evidence="1 5" id="KW-0963">Cytoplasm</keyword>
<comment type="subcellular location">
    <subcellularLocation>
        <location evidence="5">Cytoplasm</location>
    </subcellularLocation>
</comment>
<dbReference type="STRING" id="69960.SAMN05421720_11153"/>
<dbReference type="OrthoDB" id="9803742at2"/>
<dbReference type="InterPro" id="IPR020458">
    <property type="entry name" value="Znf_DskA_TraR_CS"/>
</dbReference>
<feature type="domain" description="DnaK suppressor protein DksA N-terminal" evidence="8">
    <location>
        <begin position="22"/>
        <end position="92"/>
    </location>
</feature>
<dbReference type="EMBL" id="FNAP01000011">
    <property type="protein sequence ID" value="SDE74851.1"/>
    <property type="molecule type" value="Genomic_DNA"/>
</dbReference>
<dbReference type="GO" id="GO:0005737">
    <property type="term" value="C:cytoplasm"/>
    <property type="evidence" value="ECO:0007669"/>
    <property type="project" value="UniProtKB-SubCell"/>
</dbReference>
<dbReference type="Pfam" id="PF01258">
    <property type="entry name" value="zf-dskA_traR"/>
    <property type="match status" value="1"/>
</dbReference>
<dbReference type="PROSITE" id="PS01102">
    <property type="entry name" value="ZF_DKSA_1"/>
    <property type="match status" value="1"/>
</dbReference>
<dbReference type="PANTHER" id="PTHR33823:SF2">
    <property type="entry name" value="RNA POLYMERASE-BINDING TRANSCRIPTION FACTOR DKSA"/>
    <property type="match status" value="1"/>
</dbReference>
<comment type="function">
    <text evidence="5">Transcription factor that acts by binding directly to the RNA polymerase (RNAP). Required for negative regulation of rRNA expression and positive regulation of several amino acid biosynthesis promoters.</text>
</comment>
<dbReference type="HAMAP" id="MF_00926">
    <property type="entry name" value="DksA"/>
    <property type="match status" value="1"/>
</dbReference>
<evidence type="ECO:0000256" key="2">
    <source>
        <dbReference type="ARBA" id="ARBA00022723"/>
    </source>
</evidence>
<accession>A0A1G7FG28</accession>
<protein>
    <recommendedName>
        <fullName evidence="5">RNA polymerase-binding transcription factor DksA</fullName>
    </recommendedName>
</protein>
<evidence type="ECO:0000313" key="10">
    <source>
        <dbReference type="Proteomes" id="UP000199412"/>
    </source>
</evidence>
<reference evidence="9 10" key="1">
    <citation type="submission" date="2016-10" db="EMBL/GenBank/DDBJ databases">
        <authorList>
            <person name="de Groot N.N."/>
        </authorList>
    </citation>
    <scope>NUCLEOTIDE SEQUENCE [LARGE SCALE GENOMIC DNA]</scope>
    <source>
        <strain evidence="9 10">ATCC 700224</strain>
    </source>
</reference>
<comment type="similarity">
    <text evidence="5">Belongs to the DksA family.</text>
</comment>
<dbReference type="SUPFAM" id="SSF109635">
    <property type="entry name" value="DnaK suppressor protein DksA, alpha-hairpin domain"/>
    <property type="match status" value="1"/>
</dbReference>
<gene>
    <name evidence="5" type="primary">dksA</name>
    <name evidence="9" type="ORF">SAMN05421720_11153</name>
</gene>
<dbReference type="PANTHER" id="PTHR33823">
    <property type="entry name" value="RNA POLYMERASE-BINDING TRANSCRIPTION FACTOR DKSA-RELATED"/>
    <property type="match status" value="1"/>
</dbReference>
<dbReference type="InterPro" id="IPR000962">
    <property type="entry name" value="Znf_DskA_TraR"/>
</dbReference>
<dbReference type="PROSITE" id="PS51128">
    <property type="entry name" value="ZF_DKSA_2"/>
    <property type="match status" value="1"/>
</dbReference>
<keyword evidence="3 5" id="KW-0863">Zinc-finger</keyword>
<dbReference type="InterPro" id="IPR048489">
    <property type="entry name" value="DksA_N"/>
</dbReference>
<proteinExistence type="inferred from homology"/>
<organism evidence="9 10">
    <name type="scientific">Rhodospira trueperi</name>
    <dbReference type="NCBI Taxonomy" id="69960"/>
    <lineage>
        <taxon>Bacteria</taxon>
        <taxon>Pseudomonadati</taxon>
        <taxon>Pseudomonadota</taxon>
        <taxon>Alphaproteobacteria</taxon>
        <taxon>Rhodospirillales</taxon>
        <taxon>Rhodospirillaceae</taxon>
        <taxon>Rhodospira</taxon>
    </lineage>
</organism>
<dbReference type="GO" id="GO:0010468">
    <property type="term" value="P:regulation of gene expression"/>
    <property type="evidence" value="ECO:0007669"/>
    <property type="project" value="UniProtKB-UniRule"/>
</dbReference>
<evidence type="ECO:0000256" key="1">
    <source>
        <dbReference type="ARBA" id="ARBA00022490"/>
    </source>
</evidence>
<dbReference type="NCBIfam" id="TIGR02420">
    <property type="entry name" value="dksA"/>
    <property type="match status" value="1"/>
</dbReference>
<evidence type="ECO:0000259" key="8">
    <source>
        <dbReference type="Pfam" id="PF21157"/>
    </source>
</evidence>
<dbReference type="Proteomes" id="UP000199412">
    <property type="component" value="Unassembled WGS sequence"/>
</dbReference>
<keyword evidence="2 5" id="KW-0479">Metal-binding</keyword>
<evidence type="ECO:0000259" key="7">
    <source>
        <dbReference type="Pfam" id="PF01258"/>
    </source>
</evidence>
<dbReference type="GO" id="GO:0008270">
    <property type="term" value="F:zinc ion binding"/>
    <property type="evidence" value="ECO:0007669"/>
    <property type="project" value="UniProtKB-UniRule"/>
</dbReference>
<comment type="caution">
    <text evidence="5">Lacks conserved residue(s) required for the propagation of feature annotation.</text>
</comment>
<dbReference type="AlphaFoldDB" id="A0A1G7FG28"/>
<evidence type="ECO:0000256" key="4">
    <source>
        <dbReference type="ARBA" id="ARBA00022833"/>
    </source>
</evidence>
<evidence type="ECO:0000313" key="9">
    <source>
        <dbReference type="EMBL" id="SDE74851.1"/>
    </source>
</evidence>
<name>A0A1G7FG28_9PROT</name>
<feature type="domain" description="Zinc finger DksA/TraR C4-type" evidence="7">
    <location>
        <begin position="95"/>
        <end position="130"/>
    </location>
</feature>
<dbReference type="RefSeq" id="WP_092787350.1">
    <property type="nucleotide sequence ID" value="NZ_FNAP01000011.1"/>
</dbReference>
<dbReference type="InterPro" id="IPR037187">
    <property type="entry name" value="DnaK_N"/>
</dbReference>
<keyword evidence="10" id="KW-1185">Reference proteome</keyword>